<keyword evidence="1" id="KW-0812">Transmembrane</keyword>
<protein>
    <submittedName>
        <fullName evidence="2">Uncharacterized protein</fullName>
    </submittedName>
</protein>
<evidence type="ECO:0000256" key="1">
    <source>
        <dbReference type="SAM" id="Phobius"/>
    </source>
</evidence>
<gene>
    <name evidence="2" type="ORF">I542_1081</name>
</gene>
<dbReference type="AlphaFoldDB" id="A0A829QEB5"/>
<feature type="transmembrane region" description="Helical" evidence="1">
    <location>
        <begin position="56"/>
        <end position="76"/>
    </location>
</feature>
<feature type="transmembrane region" description="Helical" evidence="1">
    <location>
        <begin position="29"/>
        <end position="50"/>
    </location>
</feature>
<proteinExistence type="predicted"/>
<comment type="caution">
    <text evidence="2">The sequence shown here is derived from an EMBL/GenBank/DDBJ whole genome shotgun (WGS) entry which is preliminary data.</text>
</comment>
<organism evidence="2 3">
    <name type="scientific">Mycobacteroides abscessus 1948</name>
    <dbReference type="NCBI Taxonomy" id="1299323"/>
    <lineage>
        <taxon>Bacteria</taxon>
        <taxon>Bacillati</taxon>
        <taxon>Actinomycetota</taxon>
        <taxon>Actinomycetes</taxon>
        <taxon>Mycobacteriales</taxon>
        <taxon>Mycobacteriaceae</taxon>
        <taxon>Mycobacteroides</taxon>
        <taxon>Mycobacteroides abscessus</taxon>
    </lineage>
</organism>
<name>A0A829QEB5_9MYCO</name>
<keyword evidence="1" id="KW-1133">Transmembrane helix</keyword>
<keyword evidence="1" id="KW-0472">Membrane</keyword>
<sequence>MLSSMNCAEGAVTVPVTARTEYVTRRHRWSALAAGAVLASGLIALTGLNYAGASGALTGSVVAVLITVGLAAVAYGRLGAPGAVQLTVDRDTVHFGDETHGVVSYQLASLVAMSQDGPASETLVDMDIRRLMVRGQKYLTLTFATDGGDDEWRVAVVGSDPAVTHIVSRIHAALSESPPGDVPSDFGSGARIADAGTDEAAKRLWEYACQRHDDILGAYGAYELDPASLLRYPAITDVTAEPTQMFHVALDRAQALRTEAYPGNRSLADAYGQAVVALRRAWIACESYGKKVGTSYLEPADRTEMGTAVKLYNHAISGATPAEQAAYYGRVRDIITKLVERGVLHPPKVQLAQLEAVTRRAIEAAQPT</sequence>
<dbReference type="Proteomes" id="UP000021210">
    <property type="component" value="Unassembled WGS sequence"/>
</dbReference>
<evidence type="ECO:0000313" key="3">
    <source>
        <dbReference type="Proteomes" id="UP000021210"/>
    </source>
</evidence>
<accession>A0A829QEB5</accession>
<evidence type="ECO:0000313" key="2">
    <source>
        <dbReference type="EMBL" id="EUA60943.1"/>
    </source>
</evidence>
<dbReference type="EMBL" id="JAOH01000002">
    <property type="protein sequence ID" value="EUA60943.1"/>
    <property type="molecule type" value="Genomic_DNA"/>
</dbReference>
<reference evidence="2 3" key="1">
    <citation type="submission" date="2013-12" db="EMBL/GenBank/DDBJ databases">
        <authorList>
            <person name="Zelazny A."/>
            <person name="Olivier K."/>
            <person name="Holland S."/>
            <person name="Lenaerts A."/>
            <person name="Ordway D."/>
            <person name="DeGroote M.A."/>
            <person name="Parker T."/>
            <person name="Sizemore C."/>
            <person name="Tallon L.J."/>
            <person name="Sadzewicz L.K."/>
            <person name="Sengamalay N."/>
            <person name="Fraser C.M."/>
            <person name="Hine E."/>
            <person name="Shefchek K.A."/>
            <person name="Das S.P."/>
            <person name="Tettelin H."/>
        </authorList>
    </citation>
    <scope>NUCLEOTIDE SEQUENCE [LARGE SCALE GENOMIC DNA]</scope>
    <source>
        <strain evidence="2 3">1948</strain>
    </source>
</reference>